<gene>
    <name evidence="1" type="ORF">E7V67_014280</name>
</gene>
<evidence type="ECO:0000313" key="2">
    <source>
        <dbReference type="Proteomes" id="UP000321323"/>
    </source>
</evidence>
<sequence>MRIELVTEGGFAAMPGLQRPFVLDCGSLPAAQAAECERLARALATAPPAAAAPAALRDARRYRLAFVLDERPHVVAATDQAMSAEFDQLVQLVRQYGRRVD</sequence>
<keyword evidence="2" id="KW-1185">Reference proteome</keyword>
<reference evidence="1 2" key="1">
    <citation type="journal article" date="2019" name="Int. J. Syst. Evol. Microbiol.">
        <title>The Draft Whole-Genome Sequence of the Antibiotic Producer Empedobacter haloabium ATCC 31962 Provides Indications for Its Taxonomic Reclassification.</title>
        <authorList>
            <person name="Miess H."/>
            <person name="Arlt P."/>
            <person name="Apel A.K."/>
            <person name="Weber T."/>
            <person name="Nieselt K."/>
            <person name="Hanssen F."/>
            <person name="Czemmel S."/>
            <person name="Nahnsen S."/>
            <person name="Gross H."/>
        </authorList>
    </citation>
    <scope>NUCLEOTIDE SEQUENCE [LARGE SCALE GENOMIC DNA]</scope>
    <source>
        <strain evidence="1 2">ATCC 31962</strain>
    </source>
</reference>
<dbReference type="EMBL" id="CP136508">
    <property type="protein sequence ID" value="WUR10892.1"/>
    <property type="molecule type" value="Genomic_DNA"/>
</dbReference>
<organism evidence="1 2">
    <name type="scientific">[Empedobacter] haloabium</name>
    <dbReference type="NCBI Taxonomy" id="592317"/>
    <lineage>
        <taxon>Bacteria</taxon>
        <taxon>Pseudomonadati</taxon>
        <taxon>Pseudomonadota</taxon>
        <taxon>Betaproteobacteria</taxon>
        <taxon>Burkholderiales</taxon>
        <taxon>Oxalobacteraceae</taxon>
        <taxon>Telluria group</taxon>
        <taxon>Telluria group incertae sedis</taxon>
    </lineage>
</organism>
<accession>A0ABZ1UDD1</accession>
<evidence type="ECO:0000313" key="1">
    <source>
        <dbReference type="EMBL" id="WUR10892.1"/>
    </source>
</evidence>
<protein>
    <submittedName>
        <fullName evidence="1">Protealysin inhibitor emfourin</fullName>
    </submittedName>
</protein>
<dbReference type="Proteomes" id="UP000321323">
    <property type="component" value="Chromosome"/>
</dbReference>
<dbReference type="InterPro" id="IPR049457">
    <property type="entry name" value="Emfourin"/>
</dbReference>
<proteinExistence type="predicted"/>
<dbReference type="Pfam" id="PF20242">
    <property type="entry name" value="Emfourin"/>
    <property type="match status" value="1"/>
</dbReference>
<name>A0ABZ1UDD1_9BURK</name>